<organism evidence="1">
    <name type="scientific">marine sediment metagenome</name>
    <dbReference type="NCBI Taxonomy" id="412755"/>
    <lineage>
        <taxon>unclassified sequences</taxon>
        <taxon>metagenomes</taxon>
        <taxon>ecological metagenomes</taxon>
    </lineage>
</organism>
<protein>
    <recommendedName>
        <fullName evidence="2">Isochorismatase-like domain-containing protein</fullName>
    </recommendedName>
</protein>
<dbReference type="Gene3D" id="3.40.50.850">
    <property type="entry name" value="Isochorismatase-like"/>
    <property type="match status" value="1"/>
</dbReference>
<name>X1BMK4_9ZZZZ</name>
<dbReference type="SUPFAM" id="SSF52499">
    <property type="entry name" value="Isochorismatase-like hydrolases"/>
    <property type="match status" value="1"/>
</dbReference>
<comment type="caution">
    <text evidence="1">The sequence shown here is derived from an EMBL/GenBank/DDBJ whole genome shotgun (WGS) entry which is preliminary data.</text>
</comment>
<reference evidence="1" key="1">
    <citation type="journal article" date="2014" name="Front. Microbiol.">
        <title>High frequency of phylogenetically diverse reductive dehalogenase-homologous genes in deep subseafloor sedimentary metagenomes.</title>
        <authorList>
            <person name="Kawai M."/>
            <person name="Futagami T."/>
            <person name="Toyoda A."/>
            <person name="Takaki Y."/>
            <person name="Nishi S."/>
            <person name="Hori S."/>
            <person name="Arai W."/>
            <person name="Tsubouchi T."/>
            <person name="Morono Y."/>
            <person name="Uchiyama I."/>
            <person name="Ito T."/>
            <person name="Fujiyama A."/>
            <person name="Inagaki F."/>
            <person name="Takami H."/>
        </authorList>
    </citation>
    <scope>NUCLEOTIDE SEQUENCE</scope>
    <source>
        <strain evidence="1">Expedition CK06-06</strain>
    </source>
</reference>
<accession>X1BMK4</accession>
<dbReference type="EMBL" id="BART01000535">
    <property type="protein sequence ID" value="GAG73346.1"/>
    <property type="molecule type" value="Genomic_DNA"/>
</dbReference>
<dbReference type="AlphaFoldDB" id="X1BMK4"/>
<evidence type="ECO:0000313" key="1">
    <source>
        <dbReference type="EMBL" id="GAG73346.1"/>
    </source>
</evidence>
<sequence length="52" mass="5868">MNTGKVAFLIIDMLNDFVLEGAVLEVPATRKIIPTLKKRIEKTRNVGSIWIN</sequence>
<proteinExistence type="predicted"/>
<gene>
    <name evidence="1" type="ORF">S01H4_02455</name>
</gene>
<dbReference type="InterPro" id="IPR036380">
    <property type="entry name" value="Isochorismatase-like_sf"/>
</dbReference>
<evidence type="ECO:0008006" key="2">
    <source>
        <dbReference type="Google" id="ProtNLM"/>
    </source>
</evidence>